<feature type="coiled-coil region" evidence="1">
    <location>
        <begin position="11"/>
        <end position="38"/>
    </location>
</feature>
<evidence type="ECO:0000256" key="2">
    <source>
        <dbReference type="SAM" id="Phobius"/>
    </source>
</evidence>
<keyword evidence="2" id="KW-0812">Transmembrane</keyword>
<gene>
    <name evidence="3" type="ORF">OCV57_09220</name>
</gene>
<name>A0AAE3IHT9_9FIRM</name>
<dbReference type="Proteomes" id="UP001208131">
    <property type="component" value="Unassembled WGS sequence"/>
</dbReference>
<keyword evidence="1" id="KW-0175">Coiled coil</keyword>
<evidence type="ECO:0000256" key="1">
    <source>
        <dbReference type="SAM" id="Coils"/>
    </source>
</evidence>
<feature type="transmembrane region" description="Helical" evidence="2">
    <location>
        <begin position="158"/>
        <end position="178"/>
    </location>
</feature>
<proteinExistence type="predicted"/>
<comment type="caution">
    <text evidence="3">The sequence shown here is derived from an EMBL/GenBank/DDBJ whole genome shotgun (WGS) entry which is preliminary data.</text>
</comment>
<dbReference type="RefSeq" id="WP_117859668.1">
    <property type="nucleotide sequence ID" value="NZ_JAOQJZ010000008.1"/>
</dbReference>
<keyword evidence="2" id="KW-1133">Transmembrane helix</keyword>
<keyword evidence="4" id="KW-1185">Reference proteome</keyword>
<sequence length="408" mass="46798">MATITLYAGKVNQMSRLINHAKKAIKEYKSDLKSLKSKVLKIDSSICNVDDVISSIKSSTQTQEDKIDALDNLKKDVNEFVADVVRIDGDVADAINQSKNDFYDKYEYLKPDCEKSWLEEKWDSAREWCKKHWDSFVEGLKEIINELAAKFIDLIGQFINTAPFAFFIAGLVITFYPTMKFIKYWTKKDLPGADQFVGLIGAVDDDNDGVYHIRQDWFQSWAPLGYNDGYDNVFDSAIRASGNTMDKKKSVEFEVDFDGDGETDKTYMFWSWKGDYMNLGAGAETGIYEYYSDTHWLTATDKATDMELTLYHNGEKLYSYSPYGDENLWNNGAQWWITGFDARTQNVKAEDLEAITIIDFSEMENGEIMYEAFKDATVSTREKGETDETAGWSFSDETYTATLDWKEK</sequence>
<evidence type="ECO:0000313" key="4">
    <source>
        <dbReference type="Proteomes" id="UP001208131"/>
    </source>
</evidence>
<organism evidence="3 4">
    <name type="scientific">Hominimerdicola aceti</name>
    <dbReference type="NCBI Taxonomy" id="2981726"/>
    <lineage>
        <taxon>Bacteria</taxon>
        <taxon>Bacillati</taxon>
        <taxon>Bacillota</taxon>
        <taxon>Clostridia</taxon>
        <taxon>Eubacteriales</taxon>
        <taxon>Oscillospiraceae</taxon>
        <taxon>Hominimerdicola</taxon>
    </lineage>
</organism>
<dbReference type="AlphaFoldDB" id="A0AAE3IHT9"/>
<keyword evidence="2" id="KW-0472">Membrane</keyword>
<evidence type="ECO:0000313" key="3">
    <source>
        <dbReference type="EMBL" id="MCU6706105.1"/>
    </source>
</evidence>
<accession>A0AAE3IHT9</accession>
<reference evidence="3 4" key="1">
    <citation type="journal article" date="2021" name="ISME Commun">
        <title>Automated analysis of genomic sequences facilitates high-throughput and comprehensive description of bacteria.</title>
        <authorList>
            <person name="Hitch T.C.A."/>
        </authorList>
    </citation>
    <scope>NUCLEOTIDE SEQUENCE [LARGE SCALE GENOMIC DNA]</scope>
    <source>
        <strain evidence="3 4">Sanger_31</strain>
    </source>
</reference>
<protein>
    <submittedName>
        <fullName evidence="3">DUF4474 domain-containing protein</fullName>
    </submittedName>
</protein>
<dbReference type="EMBL" id="JAOQJZ010000008">
    <property type="protein sequence ID" value="MCU6706105.1"/>
    <property type="molecule type" value="Genomic_DNA"/>
</dbReference>